<dbReference type="Pfam" id="PF24883">
    <property type="entry name" value="NPHP3_N"/>
    <property type="match status" value="1"/>
</dbReference>
<dbReference type="EMBL" id="MNBE01000740">
    <property type="protein sequence ID" value="OKO92778.1"/>
    <property type="molecule type" value="Genomic_DNA"/>
</dbReference>
<dbReference type="InterPro" id="IPR036322">
    <property type="entry name" value="WD40_repeat_dom_sf"/>
</dbReference>
<dbReference type="InterPro" id="IPR019775">
    <property type="entry name" value="WD40_repeat_CS"/>
</dbReference>
<dbReference type="AlphaFoldDB" id="A0A1Q5SXN3"/>
<dbReference type="InterPro" id="IPR015943">
    <property type="entry name" value="WD40/YVTN_repeat-like_dom_sf"/>
</dbReference>
<evidence type="ECO:0000259" key="4">
    <source>
        <dbReference type="Pfam" id="PF24883"/>
    </source>
</evidence>
<feature type="repeat" description="WD" evidence="3">
    <location>
        <begin position="664"/>
        <end position="705"/>
    </location>
</feature>
<feature type="repeat" description="WD" evidence="3">
    <location>
        <begin position="622"/>
        <end position="663"/>
    </location>
</feature>
<dbReference type="GO" id="GO:0035097">
    <property type="term" value="C:histone methyltransferase complex"/>
    <property type="evidence" value="ECO:0007669"/>
    <property type="project" value="UniProtKB-ARBA"/>
</dbReference>
<dbReference type="InterPro" id="IPR001680">
    <property type="entry name" value="WD40_rpt"/>
</dbReference>
<name>A0A1Q5SXN3_9EURO</name>
<evidence type="ECO:0000256" key="1">
    <source>
        <dbReference type="ARBA" id="ARBA00022574"/>
    </source>
</evidence>
<dbReference type="InterPro" id="IPR020472">
    <property type="entry name" value="WD40_PAC1"/>
</dbReference>
<evidence type="ECO:0000256" key="2">
    <source>
        <dbReference type="ARBA" id="ARBA00022737"/>
    </source>
</evidence>
<dbReference type="FunFam" id="2.130.10.10:FF:000228">
    <property type="entry name" value="COMPASS-like H3K4 histone methylase component WDR5A"/>
    <property type="match status" value="1"/>
</dbReference>
<feature type="repeat" description="WD" evidence="3">
    <location>
        <begin position="706"/>
        <end position="747"/>
    </location>
</feature>
<dbReference type="PANTHER" id="PTHR44129">
    <property type="entry name" value="WD REPEAT-CONTAINING PROTEIN POP1"/>
    <property type="match status" value="1"/>
</dbReference>
<feature type="repeat" description="WD" evidence="3">
    <location>
        <begin position="538"/>
        <end position="579"/>
    </location>
</feature>
<feature type="repeat" description="WD" evidence="3">
    <location>
        <begin position="832"/>
        <end position="873"/>
    </location>
</feature>
<protein>
    <submittedName>
        <fullName evidence="5">Vegetative incompatibility protein HET-E-1</fullName>
    </submittedName>
</protein>
<dbReference type="Proteomes" id="UP000186955">
    <property type="component" value="Unassembled WGS sequence"/>
</dbReference>
<evidence type="ECO:0000313" key="5">
    <source>
        <dbReference type="EMBL" id="OKO92778.1"/>
    </source>
</evidence>
<keyword evidence="1 3" id="KW-0853">WD repeat</keyword>
<dbReference type="InterPro" id="IPR011044">
    <property type="entry name" value="Quino_amine_DH_bsu"/>
</dbReference>
<feature type="repeat" description="WD" evidence="3">
    <location>
        <begin position="580"/>
        <end position="621"/>
    </location>
</feature>
<dbReference type="InterPro" id="IPR056884">
    <property type="entry name" value="NPHP3-like_N"/>
</dbReference>
<dbReference type="SUPFAM" id="SSF50969">
    <property type="entry name" value="YVTN repeat-like/Quinoprotein amine dehydrogenase"/>
    <property type="match status" value="1"/>
</dbReference>
<dbReference type="Gene3D" id="2.130.10.10">
    <property type="entry name" value="YVTN repeat-like/Quinoprotein amine dehydrogenase"/>
    <property type="match status" value="4"/>
</dbReference>
<organism evidence="5 6">
    <name type="scientific">Penicillium subrubescens</name>
    <dbReference type="NCBI Taxonomy" id="1316194"/>
    <lineage>
        <taxon>Eukaryota</taxon>
        <taxon>Fungi</taxon>
        <taxon>Dikarya</taxon>
        <taxon>Ascomycota</taxon>
        <taxon>Pezizomycotina</taxon>
        <taxon>Eurotiomycetes</taxon>
        <taxon>Eurotiomycetidae</taxon>
        <taxon>Eurotiales</taxon>
        <taxon>Aspergillaceae</taxon>
        <taxon>Penicillium</taxon>
    </lineage>
</organism>
<feature type="domain" description="Nephrocystin 3-like N-terminal" evidence="4">
    <location>
        <begin position="3"/>
        <end position="103"/>
    </location>
</feature>
<dbReference type="CDD" id="cd00200">
    <property type="entry name" value="WD40"/>
    <property type="match status" value="1"/>
</dbReference>
<dbReference type="SMART" id="SM00320">
    <property type="entry name" value="WD40"/>
    <property type="match status" value="10"/>
</dbReference>
<dbReference type="PROSITE" id="PS00678">
    <property type="entry name" value="WD_REPEATS_1"/>
    <property type="match status" value="5"/>
</dbReference>
<accession>A0A1Q5SXN3</accession>
<comment type="caution">
    <text evidence="5">The sequence shown here is derived from an EMBL/GenBank/DDBJ whole genome shotgun (WGS) entry which is preliminary data.</text>
</comment>
<evidence type="ECO:0000313" key="6">
    <source>
        <dbReference type="Proteomes" id="UP000186955"/>
    </source>
</evidence>
<dbReference type="InterPro" id="IPR050349">
    <property type="entry name" value="WD_LIS1/nudF_dynein_reg"/>
</dbReference>
<keyword evidence="6" id="KW-1185">Reference proteome</keyword>
<keyword evidence="2" id="KW-0677">Repeat</keyword>
<feature type="repeat" description="WD" evidence="3">
    <location>
        <begin position="790"/>
        <end position="831"/>
    </location>
</feature>
<dbReference type="SUPFAM" id="SSF50978">
    <property type="entry name" value="WD40 repeat-like"/>
    <property type="match status" value="1"/>
</dbReference>
<dbReference type="Pfam" id="PF25173">
    <property type="entry name" value="Beta-prop_WDR3_1st"/>
    <property type="match status" value="1"/>
</dbReference>
<dbReference type="PROSITE" id="PS50294">
    <property type="entry name" value="WD_REPEATS_REGION"/>
    <property type="match status" value="9"/>
</dbReference>
<feature type="repeat" description="WD" evidence="3">
    <location>
        <begin position="748"/>
        <end position="789"/>
    </location>
</feature>
<sequence length="990" mass="110178">MKLFPTIARQLVTSIPQLIPAIQEAINDEPDITGKSLKSQFDKLILHPLLSLKLTSRPAPTIVIVIDALDEGERDEEMRIIVQLLPLLRKSKAVCLRVFLTSRPEWPILQEFANITTREHEDLILHEVPEPVVRHDISLFLESRLSEIRKTRSLPNSWPGDMYFRRLVSLSVPLFIFAATACRVFEDPHWDPDKSLKEILAHTNDGSEFKATYFPVINRLLKGQTKRKEGILVHEFQEIVGTIVMLESPLSVISLSQFIGLPKEHIDRRLDMLHSVLDISKDPTQPVRLFHLSFRDYLLDHETREKTPFGLDPKEMHYRLTVKCLSLCESLRKNICALSSDAAYRTELDRRKVDDYLPAALQYACKYWAHHLVQCQNLNNVMHDAFLFLQTHFLHWVEAMSLLGLTSAILGILDTIQKGISGEESTSVLKFLHDATRFVLKNHQIVDKAPLQTYCAGLIFAPRTSIIRTEFKVDLPSWVGQLPHVRERWSAELQSLEGHSGWVQSVAFSPDGRLLASGSVDKTVRLWDPATGALQETLEGHSGSVLSVVFSPDGRLLASGSRDKTVRLWDLATGALQETLESHSDEVESVAFSPDGRLLASGSHDYTVRLWDLTTGTLQKTLEGHSGWVRSVAFSPDGRLLASGSHDYTIRIWDPATGALLETLEGHSGWVQSVAFSPGGRLLASGSHDYTVRLWDLATGALQEIHEGHWGSIESVAFSPDGRLLASGSVDKTVRLWDLATGALQETHEDHSGWVLSVAFSPDGRLLASGSHDNTVRLWDLATGALQEIHEGHSGEVLSVAFSPDGRLLASGSHDYTVRLWDPATGALQKTLVGHSGSVLSVAFSPDGRLLASGSHDYTVRLWDPATGALQKTLEGHWGSVLSVAFSPDGRLLASHNTVRVTEFLFFQDGSLLNTNLGTFDVQSGRERHASNSIRRNLAISIKHRRWITLNGEKVLWLPPDSRPSCSTINGDKVALGHKSGRISFLEFRL</sequence>
<dbReference type="PRINTS" id="PR00320">
    <property type="entry name" value="GPROTEINBRPT"/>
</dbReference>
<gene>
    <name evidence="5" type="ORF">PENSUB_12763</name>
</gene>
<dbReference type="PROSITE" id="PS50082">
    <property type="entry name" value="WD_REPEATS_2"/>
    <property type="match status" value="9"/>
</dbReference>
<proteinExistence type="predicted"/>
<dbReference type="Pfam" id="PF00400">
    <property type="entry name" value="WD40"/>
    <property type="match status" value="5"/>
</dbReference>
<dbReference type="STRING" id="1316194.A0A1Q5SXN3"/>
<evidence type="ECO:0000256" key="3">
    <source>
        <dbReference type="PROSITE-ProRule" id="PRU00221"/>
    </source>
</evidence>
<reference evidence="5 6" key="1">
    <citation type="submission" date="2016-10" db="EMBL/GenBank/DDBJ databases">
        <title>Genome sequence of the ascomycete fungus Penicillium subrubescens.</title>
        <authorList>
            <person name="De Vries R.P."/>
            <person name="Peng M."/>
            <person name="Dilokpimol A."/>
            <person name="Hilden K."/>
            <person name="Makela M.R."/>
            <person name="Grigoriev I."/>
            <person name="Riley R."/>
            <person name="Granchi Z."/>
        </authorList>
    </citation>
    <scope>NUCLEOTIDE SEQUENCE [LARGE SCALE GENOMIC DNA]</scope>
    <source>
        <strain evidence="5 6">CBS 132785</strain>
    </source>
</reference>
<feature type="repeat" description="WD" evidence="3">
    <location>
        <begin position="496"/>
        <end position="537"/>
    </location>
</feature>